<sequence length="227" mass="24170">TPQRDLIEEAAGELSEAASEIFTVPNLLSQVFSRPYKRPGRRAGRCQHCAAATAANFSPQPAQQPAAADCPGEQRLCLPADFEQAARDGAGGEAASLRGSLPIVAGVDETEPACDWSRLGLRCRAGGSQPGTAASIGCSRPASPYLHIDSAVSCVAPQPPPARRARRQAPGHSRTALLYQQFQPAPNEFQKRSQRGGAAATAILATDKATRSPRQRQRKSMRYQTLV</sequence>
<name>A0A1I8FIX1_9PLAT</name>
<feature type="compositionally biased region" description="Basic residues" evidence="1">
    <location>
        <begin position="211"/>
        <end position="221"/>
    </location>
</feature>
<feature type="region of interest" description="Disordered" evidence="1">
    <location>
        <begin position="185"/>
        <end position="227"/>
    </location>
</feature>
<evidence type="ECO:0000313" key="2">
    <source>
        <dbReference type="Proteomes" id="UP000095280"/>
    </source>
</evidence>
<reference evidence="3" key="1">
    <citation type="submission" date="2016-11" db="UniProtKB">
        <authorList>
            <consortium name="WormBaseParasite"/>
        </authorList>
    </citation>
    <scope>IDENTIFICATION</scope>
</reference>
<keyword evidence="2" id="KW-1185">Reference proteome</keyword>
<accession>A0A1I8FIX1</accession>
<dbReference type="Proteomes" id="UP000095280">
    <property type="component" value="Unplaced"/>
</dbReference>
<evidence type="ECO:0000256" key="1">
    <source>
        <dbReference type="SAM" id="MobiDB-lite"/>
    </source>
</evidence>
<dbReference type="WBParaSite" id="maker-unitig_36868-snap-gene-0.2-mRNA-1">
    <property type="protein sequence ID" value="maker-unitig_36868-snap-gene-0.2-mRNA-1"/>
    <property type="gene ID" value="maker-unitig_36868-snap-gene-0.2"/>
</dbReference>
<evidence type="ECO:0000313" key="3">
    <source>
        <dbReference type="WBParaSite" id="maker-unitig_36868-snap-gene-0.2-mRNA-1"/>
    </source>
</evidence>
<feature type="compositionally biased region" description="Low complexity" evidence="1">
    <location>
        <begin position="198"/>
        <end position="207"/>
    </location>
</feature>
<dbReference type="AlphaFoldDB" id="A0A1I8FIX1"/>
<proteinExistence type="predicted"/>
<protein>
    <submittedName>
        <fullName evidence="3">Uncharacterized protein</fullName>
    </submittedName>
</protein>
<organism evidence="2 3">
    <name type="scientific">Macrostomum lignano</name>
    <dbReference type="NCBI Taxonomy" id="282301"/>
    <lineage>
        <taxon>Eukaryota</taxon>
        <taxon>Metazoa</taxon>
        <taxon>Spiralia</taxon>
        <taxon>Lophotrochozoa</taxon>
        <taxon>Platyhelminthes</taxon>
        <taxon>Rhabditophora</taxon>
        <taxon>Macrostomorpha</taxon>
        <taxon>Macrostomida</taxon>
        <taxon>Macrostomidae</taxon>
        <taxon>Macrostomum</taxon>
    </lineage>
</organism>